<comment type="caution">
    <text evidence="3">The sequence shown here is derived from an EMBL/GenBank/DDBJ whole genome shotgun (WGS) entry which is preliminary data.</text>
</comment>
<name>A0A7W4WBA9_9GAMM</name>
<dbReference type="GO" id="GO:0005524">
    <property type="term" value="F:ATP binding"/>
    <property type="evidence" value="ECO:0007669"/>
    <property type="project" value="InterPro"/>
</dbReference>
<dbReference type="SUPFAM" id="SSF52540">
    <property type="entry name" value="P-loop containing nucleoside triphosphate hydrolases"/>
    <property type="match status" value="1"/>
</dbReference>
<accession>A0A7W4WBA9</accession>
<dbReference type="InterPro" id="IPR006935">
    <property type="entry name" value="Helicase/UvrB_N"/>
</dbReference>
<dbReference type="GO" id="GO:0016787">
    <property type="term" value="F:hydrolase activity"/>
    <property type="evidence" value="ECO:0007669"/>
    <property type="project" value="InterPro"/>
</dbReference>
<dbReference type="InterPro" id="IPR014001">
    <property type="entry name" value="Helicase_ATP-bd"/>
</dbReference>
<feature type="compositionally biased region" description="Low complexity" evidence="1">
    <location>
        <begin position="1"/>
        <end position="13"/>
    </location>
</feature>
<sequence>MKKPTAKAPASKSGVRGKKAKKQTLEFRHHLVLTQWLFSLFGFESVSGRYPVDKHNQREAATLEAFRDRFQLMGDVTGRNGDGVHRIVEAIIQNYDNGPGQIATSQIKLTEEQLLDYDRHIKQITDRINLGRQTAGETPLEWKYFQYLALLFTEIYLDYFFTRPQELLEALNEQIQRWNQHWLDERNYGHKPLKPLNADDDLWPQLARIAFWSATGSGKTLLMHANIQQFRYYLKRFGKARNINKIILLTPNEGLTRQHLQELKISGIEASEFSARGGQDDLFAQNPVLVIDINKLRDSEKNKTVAVDSFGANNLLLVDEGHRGTASGGGTWLDYRRKLCARGFSFEYSATFAQSSGQHENLRQIYTKSILLDYSYRHFYSDGYGKQSQILNLEKNLDGEDEYRYLVASLLSFYQQLRLFDDQPDLFKRFNLYQPLWVFVSSKVTGKSGGLNAAEATDTVKVLQFIDRVLSQREATEKAIEQLLNKGMETAGGRNLLDGRFNYLKELDQSAADLYSDILERIFHTSGGRLYIENITGVAGEIALRGGVSDTPFGVINVGDDSKLVKLCESHDLLTQDARFSSSLFNTINSDDSQINLLLGSKKFTEGWSSWRVSNMTLMNVGKNEGAQIIQLFGRGVRLKGFQTTLKRSTELINELKQAELERPRHIGILETLNLFGVKADYIAQFRKELEDEEIPVNHGLIEYELPLAPMKDLPDNLPVIRLKPAVAGKAIGGAGSAFVELAEQVELLPPAEFLSRGEQGAFNYFCNPPRVELDFYPRVGAFSTDTQGERQVKRKTQRFTSAHLAVLDIEALYFDLLAFKRDRRWSNLTLSQDRIVELLSDDGWYQLQAPDSAMALGDLGKLPLWHEMAGALLRKYCEMFYGYRRKQWEADKLEYRPITENNQYLFGVSEQSPHGSYTLTLDSLRHDSLIKQLDNLRTHILNEDVAQWKDKVLDGLEFLWCERHFYQPLVAATQGLDFQVSPVSLNKGEAQFVKDLQKAWEQDVFKGFELYLLRNQSGQGAVGAFIDGGFYPDFILWLVRDGKQHVIFVDPKGLRNHTPSSPKVKFHKTIKDIEAGLIQNNPANSNIQLDAFLISNTPKATLLGDWRDEKGNPVSEQQLEDWNILFEQDEEAAIRQMVQKIA</sequence>
<gene>
    <name evidence="3" type="ORF">FHS09_001915</name>
</gene>
<evidence type="ECO:0000256" key="1">
    <source>
        <dbReference type="SAM" id="MobiDB-lite"/>
    </source>
</evidence>
<organism evidence="3 4">
    <name type="scientific">Microbulbifer rhizosphaerae</name>
    <dbReference type="NCBI Taxonomy" id="1562603"/>
    <lineage>
        <taxon>Bacteria</taxon>
        <taxon>Pseudomonadati</taxon>
        <taxon>Pseudomonadota</taxon>
        <taxon>Gammaproteobacteria</taxon>
        <taxon>Cellvibrionales</taxon>
        <taxon>Microbulbiferaceae</taxon>
        <taxon>Microbulbifer</taxon>
    </lineage>
</organism>
<feature type="region of interest" description="Disordered" evidence="1">
    <location>
        <begin position="1"/>
        <end position="21"/>
    </location>
</feature>
<keyword evidence="4" id="KW-1185">Reference proteome</keyword>
<proteinExistence type="predicted"/>
<dbReference type="EMBL" id="JACHWZ010000007">
    <property type="protein sequence ID" value="MBB3061085.1"/>
    <property type="molecule type" value="Genomic_DNA"/>
</dbReference>
<dbReference type="Proteomes" id="UP000535937">
    <property type="component" value="Unassembled WGS sequence"/>
</dbReference>
<evidence type="ECO:0000313" key="4">
    <source>
        <dbReference type="Proteomes" id="UP000535937"/>
    </source>
</evidence>
<reference evidence="3 4" key="1">
    <citation type="submission" date="2020-08" db="EMBL/GenBank/DDBJ databases">
        <title>Genomic Encyclopedia of Type Strains, Phase III (KMG-III): the genomes of soil and plant-associated and newly described type strains.</title>
        <authorList>
            <person name="Whitman W."/>
        </authorList>
    </citation>
    <scope>NUCLEOTIDE SEQUENCE [LARGE SCALE GENOMIC DNA]</scope>
    <source>
        <strain evidence="3 4">CECT 8799</strain>
    </source>
</reference>
<evidence type="ECO:0000259" key="2">
    <source>
        <dbReference type="PROSITE" id="PS51192"/>
    </source>
</evidence>
<dbReference type="GO" id="GO:0003677">
    <property type="term" value="F:DNA binding"/>
    <property type="evidence" value="ECO:0007669"/>
    <property type="project" value="InterPro"/>
</dbReference>
<dbReference type="PROSITE" id="PS51192">
    <property type="entry name" value="HELICASE_ATP_BIND_1"/>
    <property type="match status" value="1"/>
</dbReference>
<evidence type="ECO:0000313" key="3">
    <source>
        <dbReference type="EMBL" id="MBB3061085.1"/>
    </source>
</evidence>
<dbReference type="AlphaFoldDB" id="A0A7W4WBA9"/>
<dbReference type="Gene3D" id="3.40.50.300">
    <property type="entry name" value="P-loop containing nucleotide triphosphate hydrolases"/>
    <property type="match status" value="1"/>
</dbReference>
<dbReference type="Pfam" id="PF04851">
    <property type="entry name" value="ResIII"/>
    <property type="match status" value="1"/>
</dbReference>
<feature type="domain" description="Helicase ATP-binding" evidence="2">
    <location>
        <begin position="200"/>
        <end position="370"/>
    </location>
</feature>
<protein>
    <recommendedName>
        <fullName evidence="2">Helicase ATP-binding domain-containing protein</fullName>
    </recommendedName>
</protein>
<dbReference type="InterPro" id="IPR027417">
    <property type="entry name" value="P-loop_NTPase"/>
</dbReference>